<reference evidence="2" key="1">
    <citation type="journal article" date="2014" name="Front. Microbiol.">
        <title>High frequency of phylogenetically diverse reductive dehalogenase-homologous genes in deep subseafloor sedimentary metagenomes.</title>
        <authorList>
            <person name="Kawai M."/>
            <person name="Futagami T."/>
            <person name="Toyoda A."/>
            <person name="Takaki Y."/>
            <person name="Nishi S."/>
            <person name="Hori S."/>
            <person name="Arai W."/>
            <person name="Tsubouchi T."/>
            <person name="Morono Y."/>
            <person name="Uchiyama I."/>
            <person name="Ito T."/>
            <person name="Fujiyama A."/>
            <person name="Inagaki F."/>
            <person name="Takami H."/>
        </authorList>
    </citation>
    <scope>NUCLEOTIDE SEQUENCE</scope>
    <source>
        <strain evidence="2">Expedition CK06-06</strain>
    </source>
</reference>
<gene>
    <name evidence="2" type="ORF">S12H4_48721</name>
</gene>
<name>X1TM32_9ZZZZ</name>
<feature type="non-terminal residue" evidence="2">
    <location>
        <position position="1"/>
    </location>
</feature>
<comment type="caution">
    <text evidence="2">The sequence shown here is derived from an EMBL/GenBank/DDBJ whole genome shotgun (WGS) entry which is preliminary data.</text>
</comment>
<dbReference type="EMBL" id="BARW01030480">
    <property type="protein sequence ID" value="GAJ06398.1"/>
    <property type="molecule type" value="Genomic_DNA"/>
</dbReference>
<sequence>PVYFIIMLITLKYIRKDIIAHSFRMGRKTARTGLIFQAIIPISVLVLLPTAGPGIVFTGLDYTVFILWGISSIINIIAAILFKRPIKNQSTS</sequence>
<protein>
    <submittedName>
        <fullName evidence="2">Uncharacterized protein</fullName>
    </submittedName>
</protein>
<dbReference type="AlphaFoldDB" id="X1TM32"/>
<keyword evidence="1" id="KW-0812">Transmembrane</keyword>
<proteinExistence type="predicted"/>
<evidence type="ECO:0000256" key="1">
    <source>
        <dbReference type="SAM" id="Phobius"/>
    </source>
</evidence>
<keyword evidence="1" id="KW-0472">Membrane</keyword>
<feature type="transmembrane region" description="Helical" evidence="1">
    <location>
        <begin position="34"/>
        <end position="56"/>
    </location>
</feature>
<organism evidence="2">
    <name type="scientific">marine sediment metagenome</name>
    <dbReference type="NCBI Taxonomy" id="412755"/>
    <lineage>
        <taxon>unclassified sequences</taxon>
        <taxon>metagenomes</taxon>
        <taxon>ecological metagenomes</taxon>
    </lineage>
</organism>
<keyword evidence="1" id="KW-1133">Transmembrane helix</keyword>
<accession>X1TM32</accession>
<feature type="transmembrane region" description="Helical" evidence="1">
    <location>
        <begin position="62"/>
        <end position="82"/>
    </location>
</feature>
<evidence type="ECO:0000313" key="2">
    <source>
        <dbReference type="EMBL" id="GAJ06398.1"/>
    </source>
</evidence>